<reference evidence="1 2" key="1">
    <citation type="submission" date="2019-09" db="EMBL/GenBank/DDBJ databases">
        <authorList>
            <person name="Chandra G."/>
            <person name="Truman W A."/>
        </authorList>
    </citation>
    <scope>NUCLEOTIDE SEQUENCE [LARGE SCALE GENOMIC DNA]</scope>
    <source>
        <strain evidence="1">PS685</strain>
    </source>
</reference>
<protein>
    <submittedName>
        <fullName evidence="1">Uncharacterized protein</fullName>
    </submittedName>
</protein>
<dbReference type="AlphaFoldDB" id="A0A5E6YYG8"/>
<name>A0A5E6YYG8_PSEFL</name>
<evidence type="ECO:0000313" key="2">
    <source>
        <dbReference type="Proteomes" id="UP000326437"/>
    </source>
</evidence>
<sequence length="427" mass="47198">MRAGLEQQRQYGQFHAGFFCDGFLRDAEGFQLGDVSLVELSHVRNVQPAAVQARRADLHQAGHGHFFHFTETAEVDSRDRRNASTTGCAGGRCFLGFLHHGFDVRLHVFLDDTAVRTARSDCTQLDAEFAGQLTHGRAGVNLATFWRRRGGRGRSSLGFRSRCRGSRCFSFCRCRSSSGLGRSSRCRSALNLELEDKVASADFVIQLDRNTLNYTGGWRWNFHAGLVGLESDQGLISLNGIAGLDQDFDDFSFARRADIRDMNVLDGSSGRCSRGRRGLGSRSSRFFGRSRSCSRGRGFRRRSGALGFQFQQFVAFFQAVAQLDLQALDDTGLGSRDFHARLVRFQGQDALIGFDTVADFYKQLDDFTVAAADVRYSNEFAHKYSPQQSSGLRFSGLMPNLTMASATTLGSISPRSASASRAANTTK</sequence>
<gene>
    <name evidence="1" type="ORF">PS685_02557</name>
</gene>
<dbReference type="Proteomes" id="UP000326437">
    <property type="component" value="Unassembled WGS sequence"/>
</dbReference>
<dbReference type="EMBL" id="CABVHO010000025">
    <property type="protein sequence ID" value="VVN57623.1"/>
    <property type="molecule type" value="Genomic_DNA"/>
</dbReference>
<accession>A0A5E6YYG8</accession>
<evidence type="ECO:0000313" key="1">
    <source>
        <dbReference type="EMBL" id="VVN57623.1"/>
    </source>
</evidence>
<organism evidence="1 2">
    <name type="scientific">Pseudomonas fluorescens</name>
    <dbReference type="NCBI Taxonomy" id="294"/>
    <lineage>
        <taxon>Bacteria</taxon>
        <taxon>Pseudomonadati</taxon>
        <taxon>Pseudomonadota</taxon>
        <taxon>Gammaproteobacteria</taxon>
        <taxon>Pseudomonadales</taxon>
        <taxon>Pseudomonadaceae</taxon>
        <taxon>Pseudomonas</taxon>
    </lineage>
</organism>
<proteinExistence type="predicted"/>